<evidence type="ECO:0000256" key="6">
    <source>
        <dbReference type="ARBA" id="ARBA00023136"/>
    </source>
</evidence>
<feature type="transmembrane region" description="Helical" evidence="8">
    <location>
        <begin position="163"/>
        <end position="185"/>
    </location>
</feature>
<reference evidence="11" key="1">
    <citation type="submission" date="2024-06" db="EMBL/GenBank/DDBJ databases">
        <title>Multi-omics analyses provide insights into the biosynthesis of the anticancer antibiotic pleurotin in Hohenbuehelia grisea.</title>
        <authorList>
            <person name="Weaver J.A."/>
            <person name="Alberti F."/>
        </authorList>
    </citation>
    <scope>NUCLEOTIDE SEQUENCE [LARGE SCALE GENOMIC DNA]</scope>
    <source>
        <strain evidence="11">T-177</strain>
    </source>
</reference>
<dbReference type="InterPro" id="IPR003439">
    <property type="entry name" value="ABC_transporter-like_ATP-bd"/>
</dbReference>
<evidence type="ECO:0000256" key="7">
    <source>
        <dbReference type="SAM" id="Coils"/>
    </source>
</evidence>
<dbReference type="InterPro" id="IPR050173">
    <property type="entry name" value="ABC_transporter_C-like"/>
</dbReference>
<evidence type="ECO:0000256" key="8">
    <source>
        <dbReference type="SAM" id="Phobius"/>
    </source>
</evidence>
<dbReference type="PANTHER" id="PTHR24223:SF356">
    <property type="entry name" value="ATP-BINDING CASSETTE TRANSPORTER ABC4"/>
    <property type="match status" value="1"/>
</dbReference>
<evidence type="ECO:0000256" key="4">
    <source>
        <dbReference type="ARBA" id="ARBA00022840"/>
    </source>
</evidence>
<dbReference type="SUPFAM" id="SSF52540">
    <property type="entry name" value="P-loop containing nucleoside triphosphate hydrolases"/>
    <property type="match status" value="1"/>
</dbReference>
<dbReference type="Gene3D" id="1.20.1560.10">
    <property type="entry name" value="ABC transporter type 1, transmembrane domain"/>
    <property type="match status" value="1"/>
</dbReference>
<keyword evidence="7" id="KW-0175">Coiled coil</keyword>
<dbReference type="EMBL" id="JASNQZ010000004">
    <property type="protein sequence ID" value="KAL0958339.1"/>
    <property type="molecule type" value="Genomic_DNA"/>
</dbReference>
<keyword evidence="6 8" id="KW-0472">Membrane</keyword>
<dbReference type="InterPro" id="IPR036640">
    <property type="entry name" value="ABC1_TM_sf"/>
</dbReference>
<evidence type="ECO:0000256" key="5">
    <source>
        <dbReference type="ARBA" id="ARBA00022989"/>
    </source>
</evidence>
<evidence type="ECO:0000256" key="2">
    <source>
        <dbReference type="ARBA" id="ARBA00022692"/>
    </source>
</evidence>
<keyword evidence="4" id="KW-0067">ATP-binding</keyword>
<dbReference type="Pfam" id="PF00005">
    <property type="entry name" value="ABC_tran"/>
    <property type="match status" value="1"/>
</dbReference>
<keyword evidence="11" id="KW-1185">Reference proteome</keyword>
<name>A0ABR3JR56_9AGAR</name>
<keyword evidence="1" id="KW-0813">Transport</keyword>
<evidence type="ECO:0000256" key="1">
    <source>
        <dbReference type="ARBA" id="ARBA00022448"/>
    </source>
</evidence>
<sequence length="466" mass="52172">MLVLFPVPGKVAQQMQGVQQEQQERMKRTEARVQSVTERTEMMNVFRMIKPFGCERKMSDCMIRVNEKRDAELIFLWKRQILELANGLINYIISLHDGVRFYQARITLARAIYSRADTVLLDDVLAALSQYTLLQTLILGHWAAQYDDHDASEASDVYYLSRYSMLLAACLFGYVVAELSFYSGIVRASRRIHQQLVESALGTTLRWLDTTPTSLVIARCTQDIRAVDGPISQGLMWLMDLTISMLIRFAAVILFTPLFAFPGIFIAFLERWCGQIYIAAQLSVKREMSNAKSPVLGQFRRSYSQSIDALGGMFSASLAAYLFYFTNKNTSNTGFSLNTDLAFSSMILRWVRILNDFEVQGNSGELAVENLSARYSANGAKLLHDISFRIKSGERVGDVGRTGSGKSSLTLTLLRCIYTEGNVQYDGIPTAGWACCPTPNTPLHVFIFHLASILSGPTASDSLNHA</sequence>
<keyword evidence="5 8" id="KW-1133">Transmembrane helix</keyword>
<dbReference type="PANTHER" id="PTHR24223">
    <property type="entry name" value="ATP-BINDING CASSETTE SUB-FAMILY C"/>
    <property type="match status" value="1"/>
</dbReference>
<dbReference type="Pfam" id="PF00664">
    <property type="entry name" value="ABC_membrane"/>
    <property type="match status" value="1"/>
</dbReference>
<evidence type="ECO:0000259" key="9">
    <source>
        <dbReference type="PROSITE" id="PS50929"/>
    </source>
</evidence>
<protein>
    <recommendedName>
        <fullName evidence="9">ABC transmembrane type-1 domain-containing protein</fullName>
    </recommendedName>
</protein>
<comment type="caution">
    <text evidence="10">The sequence shown here is derived from an EMBL/GenBank/DDBJ whole genome shotgun (WGS) entry which is preliminary data.</text>
</comment>
<dbReference type="InterPro" id="IPR027417">
    <property type="entry name" value="P-loop_NTPase"/>
</dbReference>
<dbReference type="Gene3D" id="3.40.50.300">
    <property type="entry name" value="P-loop containing nucleotide triphosphate hydrolases"/>
    <property type="match status" value="1"/>
</dbReference>
<dbReference type="CDD" id="cd18604">
    <property type="entry name" value="ABC_6TM_VMR1_D2_like"/>
    <property type="match status" value="1"/>
</dbReference>
<evidence type="ECO:0000256" key="3">
    <source>
        <dbReference type="ARBA" id="ARBA00022741"/>
    </source>
</evidence>
<keyword evidence="3" id="KW-0547">Nucleotide-binding</keyword>
<dbReference type="SUPFAM" id="SSF90123">
    <property type="entry name" value="ABC transporter transmembrane region"/>
    <property type="match status" value="1"/>
</dbReference>
<feature type="coiled-coil region" evidence="7">
    <location>
        <begin position="12"/>
        <end position="39"/>
    </location>
</feature>
<feature type="domain" description="ABC transmembrane type-1" evidence="9">
    <location>
        <begin position="132"/>
        <end position="304"/>
    </location>
</feature>
<organism evidence="10 11">
    <name type="scientific">Hohenbuehelia grisea</name>
    <dbReference type="NCBI Taxonomy" id="104357"/>
    <lineage>
        <taxon>Eukaryota</taxon>
        <taxon>Fungi</taxon>
        <taxon>Dikarya</taxon>
        <taxon>Basidiomycota</taxon>
        <taxon>Agaricomycotina</taxon>
        <taxon>Agaricomycetes</taxon>
        <taxon>Agaricomycetidae</taxon>
        <taxon>Agaricales</taxon>
        <taxon>Pleurotineae</taxon>
        <taxon>Pleurotaceae</taxon>
        <taxon>Hohenbuehelia</taxon>
    </lineage>
</organism>
<keyword evidence="2 8" id="KW-0812">Transmembrane</keyword>
<evidence type="ECO:0000313" key="10">
    <source>
        <dbReference type="EMBL" id="KAL0958339.1"/>
    </source>
</evidence>
<gene>
    <name evidence="10" type="ORF">HGRIS_000484</name>
</gene>
<dbReference type="Proteomes" id="UP001556367">
    <property type="component" value="Unassembled WGS sequence"/>
</dbReference>
<dbReference type="InterPro" id="IPR011527">
    <property type="entry name" value="ABC1_TM_dom"/>
</dbReference>
<accession>A0ABR3JR56</accession>
<evidence type="ECO:0000313" key="11">
    <source>
        <dbReference type="Proteomes" id="UP001556367"/>
    </source>
</evidence>
<feature type="transmembrane region" description="Helical" evidence="8">
    <location>
        <begin position="246"/>
        <end position="269"/>
    </location>
</feature>
<dbReference type="PROSITE" id="PS50929">
    <property type="entry name" value="ABC_TM1F"/>
    <property type="match status" value="1"/>
</dbReference>
<proteinExistence type="predicted"/>